<dbReference type="InterPro" id="IPR013249">
    <property type="entry name" value="RNA_pol_sigma70_r4_t2"/>
</dbReference>
<dbReference type="Proteomes" id="UP000597338">
    <property type="component" value="Unassembled WGS sequence"/>
</dbReference>
<dbReference type="InterPro" id="IPR007627">
    <property type="entry name" value="RNA_pol_sigma70_r2"/>
</dbReference>
<evidence type="ECO:0000313" key="7">
    <source>
        <dbReference type="EMBL" id="GGC34705.1"/>
    </source>
</evidence>
<evidence type="ECO:0000256" key="1">
    <source>
        <dbReference type="ARBA" id="ARBA00010641"/>
    </source>
</evidence>
<dbReference type="EMBL" id="BMIK01000010">
    <property type="protein sequence ID" value="GGC34705.1"/>
    <property type="molecule type" value="Genomic_DNA"/>
</dbReference>
<dbReference type="GO" id="GO:0000428">
    <property type="term" value="C:DNA-directed RNA polymerase complex"/>
    <property type="evidence" value="ECO:0007669"/>
    <property type="project" value="UniProtKB-KW"/>
</dbReference>
<evidence type="ECO:0000256" key="4">
    <source>
        <dbReference type="ARBA" id="ARBA00023163"/>
    </source>
</evidence>
<gene>
    <name evidence="7" type="ORF">GCM10011386_28590</name>
</gene>
<evidence type="ECO:0000256" key="2">
    <source>
        <dbReference type="ARBA" id="ARBA00023015"/>
    </source>
</evidence>
<dbReference type="Pfam" id="PF04542">
    <property type="entry name" value="Sigma70_r2"/>
    <property type="match status" value="1"/>
</dbReference>
<dbReference type="InterPro" id="IPR013325">
    <property type="entry name" value="RNA_pol_sigma_r2"/>
</dbReference>
<dbReference type="InterPro" id="IPR039425">
    <property type="entry name" value="RNA_pol_sigma-70-like"/>
</dbReference>
<feature type="domain" description="RNA polymerase sigma-70 region 2" evidence="5">
    <location>
        <begin position="21"/>
        <end position="87"/>
    </location>
</feature>
<dbReference type="Pfam" id="PF08281">
    <property type="entry name" value="Sigma70_r4_2"/>
    <property type="match status" value="1"/>
</dbReference>
<name>A0ABQ1M5H5_9SPHI</name>
<keyword evidence="7" id="KW-0240">DNA-directed RNA polymerase</keyword>
<dbReference type="InterPro" id="IPR014284">
    <property type="entry name" value="RNA_pol_sigma-70_dom"/>
</dbReference>
<protein>
    <submittedName>
        <fullName evidence="7">DNA-directed RNA polymerase sigma-70 factor</fullName>
    </submittedName>
</protein>
<feature type="domain" description="RNA polymerase sigma factor 70 region 4 type 2" evidence="6">
    <location>
        <begin position="118"/>
        <end position="164"/>
    </location>
</feature>
<dbReference type="SUPFAM" id="SSF88946">
    <property type="entry name" value="Sigma2 domain of RNA polymerase sigma factors"/>
    <property type="match status" value="1"/>
</dbReference>
<keyword evidence="3" id="KW-0731">Sigma factor</keyword>
<dbReference type="SUPFAM" id="SSF88659">
    <property type="entry name" value="Sigma3 and sigma4 domains of RNA polymerase sigma factors"/>
    <property type="match status" value="1"/>
</dbReference>
<comment type="caution">
    <text evidence="7">The sequence shown here is derived from an EMBL/GenBank/DDBJ whole genome shotgun (WGS) entry which is preliminary data.</text>
</comment>
<evidence type="ECO:0000313" key="8">
    <source>
        <dbReference type="Proteomes" id="UP000597338"/>
    </source>
</evidence>
<accession>A0ABQ1M5H5</accession>
<dbReference type="InterPro" id="IPR036388">
    <property type="entry name" value="WH-like_DNA-bd_sf"/>
</dbReference>
<dbReference type="InterPro" id="IPR013324">
    <property type="entry name" value="RNA_pol_sigma_r3/r4-like"/>
</dbReference>
<keyword evidence="4" id="KW-0804">Transcription</keyword>
<dbReference type="Gene3D" id="1.10.1740.10">
    <property type="match status" value="1"/>
</dbReference>
<proteinExistence type="inferred from homology"/>
<dbReference type="RefSeq" id="WP_188751857.1">
    <property type="nucleotide sequence ID" value="NZ_BMIK01000010.1"/>
</dbReference>
<dbReference type="NCBIfam" id="TIGR02937">
    <property type="entry name" value="sigma70-ECF"/>
    <property type="match status" value="1"/>
</dbReference>
<comment type="similarity">
    <text evidence="1">Belongs to the sigma-70 factor family. ECF subfamily.</text>
</comment>
<evidence type="ECO:0000256" key="3">
    <source>
        <dbReference type="ARBA" id="ARBA00023082"/>
    </source>
</evidence>
<dbReference type="Gene3D" id="1.10.10.10">
    <property type="entry name" value="Winged helix-like DNA-binding domain superfamily/Winged helix DNA-binding domain"/>
    <property type="match status" value="1"/>
</dbReference>
<dbReference type="PANTHER" id="PTHR43133:SF46">
    <property type="entry name" value="RNA POLYMERASE SIGMA-70 FACTOR ECF SUBFAMILY"/>
    <property type="match status" value="1"/>
</dbReference>
<organism evidence="7 8">
    <name type="scientific">Parapedobacter defluvii</name>
    <dbReference type="NCBI Taxonomy" id="2045106"/>
    <lineage>
        <taxon>Bacteria</taxon>
        <taxon>Pseudomonadati</taxon>
        <taxon>Bacteroidota</taxon>
        <taxon>Sphingobacteriia</taxon>
        <taxon>Sphingobacteriales</taxon>
        <taxon>Sphingobacteriaceae</taxon>
        <taxon>Parapedobacter</taxon>
    </lineage>
</organism>
<dbReference type="PANTHER" id="PTHR43133">
    <property type="entry name" value="RNA POLYMERASE ECF-TYPE SIGMA FACTO"/>
    <property type="match status" value="1"/>
</dbReference>
<reference evidence="8" key="1">
    <citation type="journal article" date="2019" name="Int. J. Syst. Evol. Microbiol.">
        <title>The Global Catalogue of Microorganisms (GCM) 10K type strain sequencing project: providing services to taxonomists for standard genome sequencing and annotation.</title>
        <authorList>
            <consortium name="The Broad Institute Genomics Platform"/>
            <consortium name="The Broad Institute Genome Sequencing Center for Infectious Disease"/>
            <person name="Wu L."/>
            <person name="Ma J."/>
        </authorList>
    </citation>
    <scope>NUCLEOTIDE SEQUENCE [LARGE SCALE GENOMIC DNA]</scope>
    <source>
        <strain evidence="8">CGMCC 1.15342</strain>
    </source>
</reference>
<keyword evidence="8" id="KW-1185">Reference proteome</keyword>
<evidence type="ECO:0000259" key="5">
    <source>
        <dbReference type="Pfam" id="PF04542"/>
    </source>
</evidence>
<keyword evidence="2" id="KW-0805">Transcription regulation</keyword>
<sequence length="194" mass="22668">MTNTEWTTLLQTGDPHAYGDLYRRYWKLLYTHARSRVDDDAAAQDIVQDVFVRVWQKRQRLSLTTSMEAFLLGCVKMQVLSYYKKEKVRQRVIERAMQQLDILLEAGTDPVREAELDRSLQLALEDVPEKMRQSFLLRCDNRSIREIAELLGIAEQTVSNNLHEVVIRLRKKITQEHPGEYLTCLGLFLSLLND</sequence>
<evidence type="ECO:0000259" key="6">
    <source>
        <dbReference type="Pfam" id="PF08281"/>
    </source>
</evidence>